<comment type="subcellular location">
    <subcellularLocation>
        <location evidence="2">Cell membrane</location>
        <topology evidence="2">Single-pass type II membrane protein</topology>
    </subcellularLocation>
    <subcellularLocation>
        <location evidence="7">Membrane</location>
        <topology evidence="7">Single-pass type II membrane protein</topology>
    </subcellularLocation>
</comment>
<keyword evidence="7" id="KW-0645">Protease</keyword>
<name>A0A1G4THM4_9BACL</name>
<dbReference type="PANTHER" id="PTHR43390:SF1">
    <property type="entry name" value="CHLOROPLAST PROCESSING PEPTIDASE"/>
    <property type="match status" value="1"/>
</dbReference>
<dbReference type="GO" id="GO:0006465">
    <property type="term" value="P:signal peptide processing"/>
    <property type="evidence" value="ECO:0007669"/>
    <property type="project" value="InterPro"/>
</dbReference>
<dbReference type="InterPro" id="IPR019758">
    <property type="entry name" value="Pept_S26A_signal_pept_1_CS"/>
</dbReference>
<evidence type="ECO:0000256" key="3">
    <source>
        <dbReference type="ARBA" id="ARBA00009370"/>
    </source>
</evidence>
<dbReference type="PRINTS" id="PR00727">
    <property type="entry name" value="LEADERPTASE"/>
</dbReference>
<dbReference type="Proteomes" id="UP000198601">
    <property type="component" value="Unassembled WGS sequence"/>
</dbReference>
<dbReference type="GO" id="GO:0009003">
    <property type="term" value="F:signal peptidase activity"/>
    <property type="evidence" value="ECO:0007669"/>
    <property type="project" value="UniProtKB-EC"/>
</dbReference>
<dbReference type="GO" id="GO:0005886">
    <property type="term" value="C:plasma membrane"/>
    <property type="evidence" value="ECO:0007669"/>
    <property type="project" value="UniProtKB-SubCell"/>
</dbReference>
<dbReference type="EMBL" id="FMTT01000053">
    <property type="protein sequence ID" value="SCW80871.1"/>
    <property type="molecule type" value="Genomic_DNA"/>
</dbReference>
<dbReference type="Gene3D" id="2.10.109.10">
    <property type="entry name" value="Umud Fragment, subunit A"/>
    <property type="match status" value="1"/>
</dbReference>
<evidence type="ECO:0000313" key="9">
    <source>
        <dbReference type="EMBL" id="SCW80871.1"/>
    </source>
</evidence>
<evidence type="ECO:0000256" key="1">
    <source>
        <dbReference type="ARBA" id="ARBA00000677"/>
    </source>
</evidence>
<feature type="active site" evidence="6">
    <location>
        <position position="87"/>
    </location>
</feature>
<gene>
    <name evidence="9" type="ORF">SAMN04487970_10533</name>
</gene>
<feature type="transmembrane region" description="Helical" evidence="7">
    <location>
        <begin position="21"/>
        <end position="39"/>
    </location>
</feature>
<proteinExistence type="inferred from homology"/>
<evidence type="ECO:0000256" key="5">
    <source>
        <dbReference type="ARBA" id="ARBA00022801"/>
    </source>
</evidence>
<keyword evidence="5 7" id="KW-0378">Hydrolase</keyword>
<feature type="domain" description="Peptidase S26" evidence="8">
    <location>
        <begin position="57"/>
        <end position="213"/>
    </location>
</feature>
<keyword evidence="10" id="KW-1185">Reference proteome</keyword>
<feature type="active site" evidence="6">
    <location>
        <position position="131"/>
    </location>
</feature>
<dbReference type="PANTHER" id="PTHR43390">
    <property type="entry name" value="SIGNAL PEPTIDASE I"/>
    <property type="match status" value="1"/>
</dbReference>
<comment type="similarity">
    <text evidence="3 7">Belongs to the peptidase S26 family.</text>
</comment>
<feature type="transmembrane region" description="Helical" evidence="7">
    <location>
        <begin position="59"/>
        <end position="78"/>
    </location>
</feature>
<dbReference type="EC" id="3.4.21.89" evidence="4 7"/>
<comment type="catalytic activity">
    <reaction evidence="1 7">
        <text>Cleavage of hydrophobic, N-terminal signal or leader sequences from secreted and periplasmic proteins.</text>
        <dbReference type="EC" id="3.4.21.89"/>
    </reaction>
</comment>
<dbReference type="InterPro" id="IPR000223">
    <property type="entry name" value="Pept_S26A_signal_pept_1"/>
</dbReference>
<comment type="caution">
    <text evidence="7">Lacks conserved residue(s) required for the propagation of feature annotation.</text>
</comment>
<dbReference type="InterPro" id="IPR019533">
    <property type="entry name" value="Peptidase_S26"/>
</dbReference>
<dbReference type="SUPFAM" id="SSF51306">
    <property type="entry name" value="LexA/Signal peptidase"/>
    <property type="match status" value="1"/>
</dbReference>
<evidence type="ECO:0000259" key="8">
    <source>
        <dbReference type="Pfam" id="PF10502"/>
    </source>
</evidence>
<dbReference type="PROSITE" id="PS00761">
    <property type="entry name" value="SPASE_I_3"/>
    <property type="match status" value="1"/>
</dbReference>
<reference evidence="10" key="1">
    <citation type="submission" date="2016-10" db="EMBL/GenBank/DDBJ databases">
        <authorList>
            <person name="Varghese N."/>
            <person name="Submissions S."/>
        </authorList>
    </citation>
    <scope>NUCLEOTIDE SEQUENCE [LARGE SCALE GENOMIC DNA]</scope>
    <source>
        <strain evidence="10">CGMCC 1.8946</strain>
    </source>
</reference>
<dbReference type="CDD" id="cd06530">
    <property type="entry name" value="S26_SPase_I"/>
    <property type="match status" value="1"/>
</dbReference>
<dbReference type="STRING" id="624147.SAMN04487970_10533"/>
<evidence type="ECO:0000313" key="10">
    <source>
        <dbReference type="Proteomes" id="UP000198601"/>
    </source>
</evidence>
<dbReference type="GO" id="GO:0004252">
    <property type="term" value="F:serine-type endopeptidase activity"/>
    <property type="evidence" value="ECO:0007669"/>
    <property type="project" value="InterPro"/>
</dbReference>
<dbReference type="NCBIfam" id="TIGR02227">
    <property type="entry name" value="sigpep_I_bact"/>
    <property type="match status" value="1"/>
</dbReference>
<sequence length="222" mass="25354">MCDRRQGIILPRIVSSGPISNFKVLLILFFFVSGIVKGNDIEKAREKLLNRMMRWAKEWGAPLGLAVIISFSFNTYVAQGMKVPTGSMLPTIQLDDKVFVEKMVALTDFKFGDIVVFYPPLKGEEDKRYIKRLIGLPGDTIEVKEGALFRNGEKVDEPYVKEPMKYQFGPVQVPEGKYLFLGDNRNDSLDSHLWPTPFVDKSKLVGKALFRYYPFDQFGEIK</sequence>
<keyword evidence="7" id="KW-0472">Membrane</keyword>
<dbReference type="AlphaFoldDB" id="A0A1G4THM4"/>
<keyword evidence="7" id="KW-0812">Transmembrane</keyword>
<keyword evidence="7" id="KW-1133">Transmembrane helix</keyword>
<evidence type="ECO:0000256" key="2">
    <source>
        <dbReference type="ARBA" id="ARBA00004401"/>
    </source>
</evidence>
<evidence type="ECO:0000256" key="7">
    <source>
        <dbReference type="RuleBase" id="RU362042"/>
    </source>
</evidence>
<evidence type="ECO:0000256" key="4">
    <source>
        <dbReference type="ARBA" id="ARBA00013208"/>
    </source>
</evidence>
<evidence type="ECO:0000256" key="6">
    <source>
        <dbReference type="PIRSR" id="PIRSR600223-1"/>
    </source>
</evidence>
<organism evidence="9 10">
    <name type="scientific">Paenibacillus tianmuensis</name>
    <dbReference type="NCBI Taxonomy" id="624147"/>
    <lineage>
        <taxon>Bacteria</taxon>
        <taxon>Bacillati</taxon>
        <taxon>Bacillota</taxon>
        <taxon>Bacilli</taxon>
        <taxon>Bacillales</taxon>
        <taxon>Paenibacillaceae</taxon>
        <taxon>Paenibacillus</taxon>
    </lineage>
</organism>
<protein>
    <recommendedName>
        <fullName evidence="4 7">Signal peptidase I</fullName>
        <ecNumber evidence="4 7">3.4.21.89</ecNumber>
    </recommendedName>
</protein>
<dbReference type="InterPro" id="IPR036286">
    <property type="entry name" value="LexA/Signal_pep-like_sf"/>
</dbReference>
<dbReference type="PROSITE" id="PS00760">
    <property type="entry name" value="SPASE_I_2"/>
    <property type="match status" value="1"/>
</dbReference>
<accession>A0A1G4THM4</accession>
<dbReference type="InterPro" id="IPR019757">
    <property type="entry name" value="Pept_S26A_signal_pept_1_Lys-AS"/>
</dbReference>
<dbReference type="Pfam" id="PF10502">
    <property type="entry name" value="Peptidase_S26"/>
    <property type="match status" value="1"/>
</dbReference>